<organism evidence="3 5">
    <name type="scientific">Adineta steineri</name>
    <dbReference type="NCBI Taxonomy" id="433720"/>
    <lineage>
        <taxon>Eukaryota</taxon>
        <taxon>Metazoa</taxon>
        <taxon>Spiralia</taxon>
        <taxon>Gnathifera</taxon>
        <taxon>Rotifera</taxon>
        <taxon>Eurotatoria</taxon>
        <taxon>Bdelloidea</taxon>
        <taxon>Adinetida</taxon>
        <taxon>Adinetidae</taxon>
        <taxon>Adineta</taxon>
    </lineage>
</organism>
<reference evidence="3" key="1">
    <citation type="submission" date="2021-02" db="EMBL/GenBank/DDBJ databases">
        <authorList>
            <person name="Nowell W R."/>
        </authorList>
    </citation>
    <scope>NUCLEOTIDE SEQUENCE</scope>
</reference>
<dbReference type="PANTHER" id="PTHR46954">
    <property type="entry name" value="C2H2-TYPE DOMAIN-CONTAINING PROTEIN"/>
    <property type="match status" value="1"/>
</dbReference>
<dbReference type="EMBL" id="CAJOAZ010000740">
    <property type="protein sequence ID" value="CAF3705789.1"/>
    <property type="molecule type" value="Genomic_DNA"/>
</dbReference>
<evidence type="ECO:0000256" key="1">
    <source>
        <dbReference type="SAM" id="Coils"/>
    </source>
</evidence>
<comment type="caution">
    <text evidence="3">The sequence shown here is derived from an EMBL/GenBank/DDBJ whole genome shotgun (WGS) entry which is preliminary data.</text>
</comment>
<gene>
    <name evidence="3" type="ORF">JYZ213_LOCUS34520</name>
    <name evidence="4" type="ORF">OXD698_LOCUS12604</name>
</gene>
<feature type="region of interest" description="Disordered" evidence="2">
    <location>
        <begin position="91"/>
        <end position="144"/>
    </location>
</feature>
<keyword evidence="1" id="KW-0175">Coiled coil</keyword>
<dbReference type="PANTHER" id="PTHR46954:SF1">
    <property type="entry name" value="C2H2-TYPE DOMAIN-CONTAINING PROTEIN"/>
    <property type="match status" value="1"/>
</dbReference>
<proteinExistence type="predicted"/>
<dbReference type="Proteomes" id="UP000663845">
    <property type="component" value="Unassembled WGS sequence"/>
</dbReference>
<feature type="coiled-coil region" evidence="1">
    <location>
        <begin position="147"/>
        <end position="201"/>
    </location>
</feature>
<protein>
    <submittedName>
        <fullName evidence="3">Uncharacterized protein</fullName>
    </submittedName>
</protein>
<feature type="compositionally biased region" description="Low complexity" evidence="2">
    <location>
        <begin position="91"/>
        <end position="139"/>
    </location>
</feature>
<evidence type="ECO:0000313" key="3">
    <source>
        <dbReference type="EMBL" id="CAF1341484.1"/>
    </source>
</evidence>
<evidence type="ECO:0000313" key="5">
    <source>
        <dbReference type="Proteomes" id="UP000663845"/>
    </source>
</evidence>
<dbReference type="EMBL" id="CAJNOG010000710">
    <property type="protein sequence ID" value="CAF1341484.1"/>
    <property type="molecule type" value="Genomic_DNA"/>
</dbReference>
<accession>A0A815GQ48</accession>
<evidence type="ECO:0000256" key="2">
    <source>
        <dbReference type="SAM" id="MobiDB-lite"/>
    </source>
</evidence>
<evidence type="ECO:0000313" key="4">
    <source>
        <dbReference type="EMBL" id="CAF3705789.1"/>
    </source>
</evidence>
<dbReference type="Proteomes" id="UP000663844">
    <property type="component" value="Unassembled WGS sequence"/>
</dbReference>
<sequence>MHPKQQLYNLFLAAYVNLHKDLKKEIAFHNGQKAWNEIKQKGQEAIQNEIAQMSTKVKINQPLSSPIQMLWKKQNNSSLLASPVLHAASSLPTTTSASSSPSATSTSLPSTTSTSSLSSTSSETQVATTSSSFATTSSETSRECFKQNSVQNELNAINEQIAALTNLKTTGLWRSENAKELNDLMKKRSKIKQSLNRLKLNQQCQARMRVNRRLRMSRLLDNHPELIQEISSIARPEPGRPNIEDSQPGLLGTILDIANCGVVAADSRRRTDAVQSCLTLDSLKEQLNNRGYELSRTATYYRLLPKCSRSIDGQRHVHTVPVRIRRPENSLHKYHDDTKFAQSSIRDIKQIAYTLGNQAVFYLSQDDKCRIPMAIPAAHKQAPLIMSMKIQIKLPDHDFAVGTKHKLIPSIYGACLINEERVTYSGPTFAAIRSGKHDHSSALGHAKDFDTLIQLPEFEKAALIDGNVKPVVIISVDGGPDENPRYPKTIYAATALFKKYDLDALFVATNAPGRSAFNEVERRMAPLSHELSGLILPHDYYGNHLDESGRTTDPQLELQNFKRAIRLQIRQNVKFEIINTPLKDPLSITYKKNTLILKTIYSIDARHFLITIQIGKDKFNNFIPVASYINENIGGRQGAAQDDKRH</sequence>
<dbReference type="AlphaFoldDB" id="A0A815GQ48"/>
<name>A0A815GQ48_9BILA</name>